<evidence type="ECO:0000313" key="2">
    <source>
        <dbReference type="Proteomes" id="UP000814033"/>
    </source>
</evidence>
<comment type="caution">
    <text evidence="1">The sequence shown here is derived from an EMBL/GenBank/DDBJ whole genome shotgun (WGS) entry which is preliminary data.</text>
</comment>
<dbReference type="Proteomes" id="UP000814033">
    <property type="component" value="Unassembled WGS sequence"/>
</dbReference>
<evidence type="ECO:0000313" key="1">
    <source>
        <dbReference type="EMBL" id="KAI0048812.1"/>
    </source>
</evidence>
<dbReference type="EMBL" id="MU275881">
    <property type="protein sequence ID" value="KAI0048812.1"/>
    <property type="molecule type" value="Genomic_DNA"/>
</dbReference>
<keyword evidence="2" id="KW-1185">Reference proteome</keyword>
<name>A0ACB8RY18_9AGAM</name>
<protein>
    <submittedName>
        <fullName evidence="1">Uncharacterized protein</fullName>
    </submittedName>
</protein>
<reference evidence="1" key="1">
    <citation type="submission" date="2021-02" db="EMBL/GenBank/DDBJ databases">
        <authorList>
            <consortium name="DOE Joint Genome Institute"/>
            <person name="Ahrendt S."/>
            <person name="Looney B.P."/>
            <person name="Miyauchi S."/>
            <person name="Morin E."/>
            <person name="Drula E."/>
            <person name="Courty P.E."/>
            <person name="Chicoki N."/>
            <person name="Fauchery L."/>
            <person name="Kohler A."/>
            <person name="Kuo A."/>
            <person name="Labutti K."/>
            <person name="Pangilinan J."/>
            <person name="Lipzen A."/>
            <person name="Riley R."/>
            <person name="Andreopoulos W."/>
            <person name="He G."/>
            <person name="Johnson J."/>
            <person name="Barry K.W."/>
            <person name="Grigoriev I.V."/>
            <person name="Nagy L."/>
            <person name="Hibbett D."/>
            <person name="Henrissat B."/>
            <person name="Matheny P.B."/>
            <person name="Labbe J."/>
            <person name="Martin F."/>
        </authorList>
    </citation>
    <scope>NUCLEOTIDE SEQUENCE</scope>
    <source>
        <strain evidence="1">FP105234-sp</strain>
    </source>
</reference>
<gene>
    <name evidence="1" type="ORF">FA95DRAFT_997121</name>
</gene>
<accession>A0ACB8RY18</accession>
<reference evidence="1" key="2">
    <citation type="journal article" date="2022" name="New Phytol.">
        <title>Evolutionary transition to the ectomycorrhizal habit in the genomes of a hyperdiverse lineage of mushroom-forming fungi.</title>
        <authorList>
            <person name="Looney B."/>
            <person name="Miyauchi S."/>
            <person name="Morin E."/>
            <person name="Drula E."/>
            <person name="Courty P.E."/>
            <person name="Kohler A."/>
            <person name="Kuo A."/>
            <person name="LaButti K."/>
            <person name="Pangilinan J."/>
            <person name="Lipzen A."/>
            <person name="Riley R."/>
            <person name="Andreopoulos W."/>
            <person name="He G."/>
            <person name="Johnson J."/>
            <person name="Nolan M."/>
            <person name="Tritt A."/>
            <person name="Barry K.W."/>
            <person name="Grigoriev I.V."/>
            <person name="Nagy L.G."/>
            <person name="Hibbett D."/>
            <person name="Henrissat B."/>
            <person name="Matheny P.B."/>
            <person name="Labbe J."/>
            <person name="Martin F.M."/>
        </authorList>
    </citation>
    <scope>NUCLEOTIDE SEQUENCE</scope>
    <source>
        <strain evidence="1">FP105234-sp</strain>
    </source>
</reference>
<organism evidence="1 2">
    <name type="scientific">Auriscalpium vulgare</name>
    <dbReference type="NCBI Taxonomy" id="40419"/>
    <lineage>
        <taxon>Eukaryota</taxon>
        <taxon>Fungi</taxon>
        <taxon>Dikarya</taxon>
        <taxon>Basidiomycota</taxon>
        <taxon>Agaricomycotina</taxon>
        <taxon>Agaricomycetes</taxon>
        <taxon>Russulales</taxon>
        <taxon>Auriscalpiaceae</taxon>
        <taxon>Auriscalpium</taxon>
    </lineage>
</organism>
<sequence length="504" mass="55704">MAPHPHFERPLLPQTKHARGGVRVSIHASRYHCLRLPRLMAARLQQRPTRTSRRMAAAFPQPSARAARSLSFARSSVSMLVLFRRLPGSSVDVPEMRKKTTFRSQRRPSSAGDNEALFAEGVVDEKDERASSQSIGWEDAGSDKENALASAPPPRNEGNPFDLIDSINRGILQPLSRTSSPDGGDDPFGLLAAERRIKERRLQAAREAVDELPTAGPSRLPAADDRRPFGPRTFADLDEPSPAPLSQQLPFPSSPAHPALGSRLPPSSPEIPRYSDSDVEDLYATPPAAPLPLTPRKRQQAETPRHSDNAREDVTMRKRRRRGADMSIEDFAERGSSAVSSPSPVKRTSTWDMGREEWENRPTKRLRAPGGGKENATAAAVVESSRMAAQADDATPRKRPRRSARERPGPAPDAESESDGHEHGKGKAKAPRGRSVTRGRGRGRGRGKGKGRSADASASRTRKKKDESTPDDIREKRERERQERVEYFKKLDGYTLPKENVYVI</sequence>
<proteinExistence type="predicted"/>